<evidence type="ECO:0000313" key="3">
    <source>
        <dbReference type="Proteomes" id="UP000660680"/>
    </source>
</evidence>
<keyword evidence="1" id="KW-0472">Membrane</keyword>
<feature type="transmembrane region" description="Helical" evidence="1">
    <location>
        <begin position="102"/>
        <end position="124"/>
    </location>
</feature>
<sequence>MTAVAEPRTQPPVRPGRAWWRRPWIIPMGAVVIAFLVYSIPPYLGLDPALSRVPVPEGSSIYYPALLAHIGFGAVAMVSGFCQVWPWFRKRYRAAHRVLGRVYVFAGVLPSATAGLIVGAMSPFGPVGRVSLVLLASIWFGSTITGYVKARRRSFAEHRVWMIRSYTLTLSTITNRIWGPVASIVLTPHLDTMFGGSEIALLYSVAGITNWLGWVVPLLAVELWLQRKRVRAR</sequence>
<feature type="transmembrane region" description="Helical" evidence="1">
    <location>
        <begin position="61"/>
        <end position="82"/>
    </location>
</feature>
<keyword evidence="1" id="KW-0812">Transmembrane</keyword>
<reference evidence="2" key="2">
    <citation type="submission" date="2020-09" db="EMBL/GenBank/DDBJ databases">
        <authorList>
            <person name="Sun Q."/>
            <person name="Ohkuma M."/>
        </authorList>
    </citation>
    <scope>NUCLEOTIDE SEQUENCE</scope>
    <source>
        <strain evidence="2">JCM 3276</strain>
    </source>
</reference>
<accession>A0A918GDN3</accession>
<feature type="transmembrane region" description="Helical" evidence="1">
    <location>
        <begin position="24"/>
        <end position="41"/>
    </location>
</feature>
<dbReference type="Proteomes" id="UP000660680">
    <property type="component" value="Unassembled WGS sequence"/>
</dbReference>
<gene>
    <name evidence="2" type="ORF">GCM10010171_26790</name>
</gene>
<dbReference type="Pfam" id="PF10067">
    <property type="entry name" value="DUF2306"/>
    <property type="match status" value="1"/>
</dbReference>
<dbReference type="RefSeq" id="WP_189210730.1">
    <property type="nucleotide sequence ID" value="NZ_BMRB01000002.1"/>
</dbReference>
<proteinExistence type="predicted"/>
<dbReference type="AlphaFoldDB" id="A0A918GDN3"/>
<dbReference type="EMBL" id="BMRB01000002">
    <property type="protein sequence ID" value="GGS31555.1"/>
    <property type="molecule type" value="Genomic_DNA"/>
</dbReference>
<comment type="caution">
    <text evidence="2">The sequence shown here is derived from an EMBL/GenBank/DDBJ whole genome shotgun (WGS) entry which is preliminary data.</text>
</comment>
<protein>
    <submittedName>
        <fullName evidence="2">Uncharacterized protein</fullName>
    </submittedName>
</protein>
<evidence type="ECO:0000313" key="2">
    <source>
        <dbReference type="EMBL" id="GGS31555.1"/>
    </source>
</evidence>
<feature type="transmembrane region" description="Helical" evidence="1">
    <location>
        <begin position="160"/>
        <end position="179"/>
    </location>
</feature>
<feature type="transmembrane region" description="Helical" evidence="1">
    <location>
        <begin position="130"/>
        <end position="148"/>
    </location>
</feature>
<evidence type="ECO:0000256" key="1">
    <source>
        <dbReference type="SAM" id="Phobius"/>
    </source>
</evidence>
<reference evidence="2" key="1">
    <citation type="journal article" date="2014" name="Int. J. Syst. Evol. Microbiol.">
        <title>Complete genome sequence of Corynebacterium casei LMG S-19264T (=DSM 44701T), isolated from a smear-ripened cheese.</title>
        <authorList>
            <consortium name="US DOE Joint Genome Institute (JGI-PGF)"/>
            <person name="Walter F."/>
            <person name="Albersmeier A."/>
            <person name="Kalinowski J."/>
            <person name="Ruckert C."/>
        </authorList>
    </citation>
    <scope>NUCLEOTIDE SEQUENCE</scope>
    <source>
        <strain evidence="2">JCM 3276</strain>
    </source>
</reference>
<keyword evidence="3" id="KW-1185">Reference proteome</keyword>
<dbReference type="InterPro" id="IPR018750">
    <property type="entry name" value="DUF2306_membrane"/>
</dbReference>
<keyword evidence="1" id="KW-1133">Transmembrane helix</keyword>
<feature type="transmembrane region" description="Helical" evidence="1">
    <location>
        <begin position="199"/>
        <end position="225"/>
    </location>
</feature>
<organism evidence="2 3">
    <name type="scientific">Actinokineospora fastidiosa</name>
    <dbReference type="NCBI Taxonomy" id="1816"/>
    <lineage>
        <taxon>Bacteria</taxon>
        <taxon>Bacillati</taxon>
        <taxon>Actinomycetota</taxon>
        <taxon>Actinomycetes</taxon>
        <taxon>Pseudonocardiales</taxon>
        <taxon>Pseudonocardiaceae</taxon>
        <taxon>Actinokineospora</taxon>
    </lineage>
</organism>
<name>A0A918GDN3_9PSEU</name>